<feature type="domain" description="Prephenate/arogenate dehydrogenase" evidence="3">
    <location>
        <begin position="3"/>
        <end position="286"/>
    </location>
</feature>
<protein>
    <submittedName>
        <fullName evidence="4">Prephenate dehydrogenase</fullName>
        <ecNumber evidence="4">1.3.1.12</ecNumber>
    </submittedName>
</protein>
<dbReference type="Gene3D" id="3.40.50.720">
    <property type="entry name" value="NAD(P)-binding Rossmann-like Domain"/>
    <property type="match status" value="1"/>
</dbReference>
<dbReference type="GO" id="GO:0070403">
    <property type="term" value="F:NAD+ binding"/>
    <property type="evidence" value="ECO:0007669"/>
    <property type="project" value="InterPro"/>
</dbReference>
<dbReference type="GO" id="GO:0004665">
    <property type="term" value="F:prephenate dehydrogenase (NADP+) activity"/>
    <property type="evidence" value="ECO:0007669"/>
    <property type="project" value="InterPro"/>
</dbReference>
<evidence type="ECO:0000313" key="5">
    <source>
        <dbReference type="Proteomes" id="UP000268084"/>
    </source>
</evidence>
<dbReference type="NCBIfam" id="NF005108">
    <property type="entry name" value="PRK06545.1-6"/>
    <property type="match status" value="1"/>
</dbReference>
<dbReference type="PANTHER" id="PTHR21363">
    <property type="entry name" value="PREPHENATE DEHYDROGENASE"/>
    <property type="match status" value="1"/>
</dbReference>
<dbReference type="InterPro" id="IPR003099">
    <property type="entry name" value="Prephen_DH"/>
</dbReference>
<dbReference type="Gene3D" id="1.10.3660.10">
    <property type="entry name" value="6-phosphogluconate dehydrogenase C-terminal like domain"/>
    <property type="match status" value="1"/>
</dbReference>
<evidence type="ECO:0000256" key="2">
    <source>
        <dbReference type="ARBA" id="ARBA00023002"/>
    </source>
</evidence>
<dbReference type="InterPro" id="IPR050812">
    <property type="entry name" value="Preph/Arog_dehydrog"/>
</dbReference>
<dbReference type="InterPro" id="IPR046826">
    <property type="entry name" value="PDH_N"/>
</dbReference>
<dbReference type="GO" id="GO:0006571">
    <property type="term" value="P:tyrosine biosynthetic process"/>
    <property type="evidence" value="ECO:0007669"/>
    <property type="project" value="InterPro"/>
</dbReference>
<dbReference type="KEGG" id="nak:EH165_01795"/>
<accession>A0A3G8ZPZ3</accession>
<name>A0A3G8ZPZ3_9ACTN</name>
<dbReference type="SUPFAM" id="SSF48179">
    <property type="entry name" value="6-phosphogluconate dehydrogenase C-terminal domain-like"/>
    <property type="match status" value="1"/>
</dbReference>
<dbReference type="PANTHER" id="PTHR21363:SF0">
    <property type="entry name" value="PREPHENATE DEHYDROGENASE [NADP(+)]"/>
    <property type="match status" value="1"/>
</dbReference>
<reference evidence="4 5" key="2">
    <citation type="submission" date="2018-12" db="EMBL/GenBank/DDBJ databases">
        <title>Nakamurella antarcticus sp. nov., isolated from Antarctica South Shetland Islands soil.</title>
        <authorList>
            <person name="Peng F."/>
        </authorList>
    </citation>
    <scope>NUCLEOTIDE SEQUENCE [LARGE SCALE GENOMIC DNA]</scope>
    <source>
        <strain evidence="4 5">S14-144</strain>
    </source>
</reference>
<dbReference type="InterPro" id="IPR008927">
    <property type="entry name" value="6-PGluconate_DH-like_C_sf"/>
</dbReference>
<dbReference type="PROSITE" id="PS51176">
    <property type="entry name" value="PDH_ADH"/>
    <property type="match status" value="1"/>
</dbReference>
<proteinExistence type="inferred from homology"/>
<comment type="similarity">
    <text evidence="1">Belongs to the prephenate/arogenate dehydrogenase family.</text>
</comment>
<reference evidence="4 5" key="1">
    <citation type="submission" date="2018-11" db="EMBL/GenBank/DDBJ databases">
        <authorList>
            <person name="Da X."/>
        </authorList>
    </citation>
    <scope>NUCLEOTIDE SEQUENCE [LARGE SCALE GENOMIC DNA]</scope>
    <source>
        <strain evidence="4 5">S14-144</strain>
    </source>
</reference>
<dbReference type="Pfam" id="PF02153">
    <property type="entry name" value="PDH_N"/>
    <property type="match status" value="1"/>
</dbReference>
<keyword evidence="5" id="KW-1185">Reference proteome</keyword>
<gene>
    <name evidence="4" type="ORF">EH165_01795</name>
</gene>
<dbReference type="Proteomes" id="UP000268084">
    <property type="component" value="Chromosome"/>
</dbReference>
<dbReference type="EMBL" id="CP034170">
    <property type="protein sequence ID" value="AZI59330.1"/>
    <property type="molecule type" value="Genomic_DNA"/>
</dbReference>
<dbReference type="InterPro" id="IPR036291">
    <property type="entry name" value="NAD(P)-bd_dom_sf"/>
</dbReference>
<dbReference type="EC" id="1.3.1.12" evidence="4"/>
<dbReference type="AlphaFoldDB" id="A0A3G8ZPZ3"/>
<sequence length="332" mass="34076">MLPPVCILGLGLIGGSLMRAASTKTSVFGWSRSDQTRQSALEDGFAVSASLEEALAKAADTDALVVLASPVPTFAPLLRTINDVAPTVRLTDVASVKSMVADLVSQHAPHARFVGSHPMAGTAHSGWRAGSPDLFRGAAWVTCIDEETDIADWLPVAALALAVGSRVVPCESGEHDRAVARISHLPHLLALALAQVGELGGPLAMSLAASSFADGTRVAGTRPELIRAFTETNVPALVDALDDALGIIGVARASLASTGSLVKITEAGHAARLAFDDRGSDLTAVELTGQDLAEQLLAVGSAGGHVTHLTLKAGDPEGALVRALYPSLDGDL</sequence>
<dbReference type="Pfam" id="PF20463">
    <property type="entry name" value="PDH_C"/>
    <property type="match status" value="1"/>
</dbReference>
<dbReference type="InterPro" id="IPR046825">
    <property type="entry name" value="PDH_C"/>
</dbReference>
<evidence type="ECO:0000259" key="3">
    <source>
        <dbReference type="PROSITE" id="PS51176"/>
    </source>
</evidence>
<organism evidence="4 5">
    <name type="scientific">Nakamurella antarctica</name>
    <dbReference type="NCBI Taxonomy" id="1902245"/>
    <lineage>
        <taxon>Bacteria</taxon>
        <taxon>Bacillati</taxon>
        <taxon>Actinomycetota</taxon>
        <taxon>Actinomycetes</taxon>
        <taxon>Nakamurellales</taxon>
        <taxon>Nakamurellaceae</taxon>
        <taxon>Nakamurella</taxon>
    </lineage>
</organism>
<dbReference type="OrthoDB" id="9802008at2"/>
<dbReference type="GO" id="GO:0008977">
    <property type="term" value="F:prephenate dehydrogenase (NAD+) activity"/>
    <property type="evidence" value="ECO:0007669"/>
    <property type="project" value="UniProtKB-EC"/>
</dbReference>
<keyword evidence="2 4" id="KW-0560">Oxidoreductase</keyword>
<dbReference type="RefSeq" id="WP_124800234.1">
    <property type="nucleotide sequence ID" value="NZ_CP034170.1"/>
</dbReference>
<dbReference type="SUPFAM" id="SSF51735">
    <property type="entry name" value="NAD(P)-binding Rossmann-fold domains"/>
    <property type="match status" value="1"/>
</dbReference>
<evidence type="ECO:0000313" key="4">
    <source>
        <dbReference type="EMBL" id="AZI59330.1"/>
    </source>
</evidence>
<evidence type="ECO:0000256" key="1">
    <source>
        <dbReference type="ARBA" id="ARBA00007964"/>
    </source>
</evidence>